<dbReference type="GO" id="GO:0005886">
    <property type="term" value="C:plasma membrane"/>
    <property type="evidence" value="ECO:0007669"/>
    <property type="project" value="TreeGrafter"/>
</dbReference>
<evidence type="ECO:0000256" key="3">
    <source>
        <dbReference type="ARBA" id="ARBA00022989"/>
    </source>
</evidence>
<evidence type="ECO:0000256" key="5">
    <source>
        <dbReference type="SAM" id="Phobius"/>
    </source>
</evidence>
<dbReference type="PANTHER" id="PTHR31415">
    <property type="entry name" value="OS05G0367900 PROTEIN"/>
    <property type="match status" value="1"/>
</dbReference>
<dbReference type="GO" id="GO:0098542">
    <property type="term" value="P:defense response to other organism"/>
    <property type="evidence" value="ECO:0007669"/>
    <property type="project" value="InterPro"/>
</dbReference>
<dbReference type="GO" id="GO:0009506">
    <property type="term" value="C:plasmodesma"/>
    <property type="evidence" value="ECO:0007669"/>
    <property type="project" value="TreeGrafter"/>
</dbReference>
<protein>
    <recommendedName>
        <fullName evidence="6">Late embryogenesis abundant protein LEA-2 subgroup domain-containing protein</fullName>
    </recommendedName>
</protein>
<gene>
    <name evidence="7" type="ORF">SEVIR_6G002700v2</name>
</gene>
<feature type="transmembrane region" description="Helical" evidence="5">
    <location>
        <begin position="98"/>
        <end position="125"/>
    </location>
</feature>
<keyword evidence="3 5" id="KW-1133">Transmembrane helix</keyword>
<evidence type="ECO:0000256" key="1">
    <source>
        <dbReference type="ARBA" id="ARBA00004167"/>
    </source>
</evidence>
<evidence type="ECO:0000313" key="7">
    <source>
        <dbReference type="EMBL" id="TKW08038.1"/>
    </source>
</evidence>
<reference evidence="7" key="1">
    <citation type="submission" date="2019-03" db="EMBL/GenBank/DDBJ databases">
        <title>WGS assembly of Setaria viridis.</title>
        <authorList>
            <person name="Huang P."/>
            <person name="Jenkins J."/>
            <person name="Grimwood J."/>
            <person name="Barry K."/>
            <person name="Healey A."/>
            <person name="Mamidi S."/>
            <person name="Sreedasyam A."/>
            <person name="Shu S."/>
            <person name="Feldman M."/>
            <person name="Wu J."/>
            <person name="Yu Y."/>
            <person name="Chen C."/>
            <person name="Johnson J."/>
            <person name="Rokhsar D."/>
            <person name="Baxter I."/>
            <person name="Schmutz J."/>
            <person name="Brutnell T."/>
            <person name="Kellogg E."/>
        </authorList>
    </citation>
    <scope>NUCLEOTIDE SEQUENCE [LARGE SCALE GENOMIC DNA]</scope>
</reference>
<evidence type="ECO:0000259" key="6">
    <source>
        <dbReference type="Pfam" id="PF03168"/>
    </source>
</evidence>
<proteinExistence type="predicted"/>
<dbReference type="InterPro" id="IPR004864">
    <property type="entry name" value="LEA_2"/>
</dbReference>
<keyword evidence="8" id="KW-1185">Reference proteome</keyword>
<dbReference type="EMBL" id="CM016557">
    <property type="protein sequence ID" value="TKW08038.1"/>
    <property type="molecule type" value="Genomic_DNA"/>
</dbReference>
<evidence type="ECO:0000313" key="8">
    <source>
        <dbReference type="Proteomes" id="UP000298652"/>
    </source>
</evidence>
<organism evidence="7 8">
    <name type="scientific">Setaria viridis</name>
    <name type="common">Green bristlegrass</name>
    <name type="synonym">Setaria italica subsp. viridis</name>
    <dbReference type="NCBI Taxonomy" id="4556"/>
    <lineage>
        <taxon>Eukaryota</taxon>
        <taxon>Viridiplantae</taxon>
        <taxon>Streptophyta</taxon>
        <taxon>Embryophyta</taxon>
        <taxon>Tracheophyta</taxon>
        <taxon>Spermatophyta</taxon>
        <taxon>Magnoliopsida</taxon>
        <taxon>Liliopsida</taxon>
        <taxon>Poales</taxon>
        <taxon>Poaceae</taxon>
        <taxon>PACMAD clade</taxon>
        <taxon>Panicoideae</taxon>
        <taxon>Panicodae</taxon>
        <taxon>Paniceae</taxon>
        <taxon>Cenchrinae</taxon>
        <taxon>Setaria</taxon>
    </lineage>
</organism>
<dbReference type="InterPro" id="IPR044839">
    <property type="entry name" value="NDR1-like"/>
</dbReference>
<sequence length="289" mass="31596">MRPSIVHGRRRPGQTNQPRSLFLRLSWPAISLCSAVSSACSCRLCLTNTCIVDGNGTLILISSSISTHIPLLQVDPRMGKASAVSSLLCCPCRCLFCGVLSCLFSVLTCIFFSAGLVALVLYLLFRPHIIRATAVSADLSVFDLTPRMWILHYNLSLALQLRNPNKRIALHYRDVAAHAYYEGQRLADAALPDFFQDTGETSPLNPVFAGDAPLVGGVAAAGFRREAAEGATFSVDVKITAHMKLKLWVITVPGPKPKIDCPLRIQQRNHTDGGAPPPEFHPTECRVWF</sequence>
<dbReference type="AlphaFoldDB" id="A0A4U6TY10"/>
<dbReference type="OMA" id="PHIIRAT"/>
<comment type="subcellular location">
    <subcellularLocation>
        <location evidence="1">Membrane</location>
        <topology evidence="1">Single-pass membrane protein</topology>
    </subcellularLocation>
</comment>
<dbReference type="Pfam" id="PF03168">
    <property type="entry name" value="LEA_2"/>
    <property type="match status" value="1"/>
</dbReference>
<keyword evidence="2 5" id="KW-0812">Transmembrane</keyword>
<dbReference type="Proteomes" id="UP000298652">
    <property type="component" value="Chromosome 6"/>
</dbReference>
<name>A0A4U6TY10_SETVI</name>
<dbReference type="Gramene" id="TKW08038">
    <property type="protein sequence ID" value="TKW08038"/>
    <property type="gene ID" value="SEVIR_6G002700v2"/>
</dbReference>
<feature type="domain" description="Late embryogenesis abundant protein LEA-2 subgroup" evidence="6">
    <location>
        <begin position="159"/>
        <end position="246"/>
    </location>
</feature>
<evidence type="ECO:0000256" key="2">
    <source>
        <dbReference type="ARBA" id="ARBA00022692"/>
    </source>
</evidence>
<accession>A0A4U6TY10</accession>
<keyword evidence="4 5" id="KW-0472">Membrane</keyword>
<dbReference type="PANTHER" id="PTHR31415:SF21">
    <property type="entry name" value="OS08G0102551 PROTEIN"/>
    <property type="match status" value="1"/>
</dbReference>
<evidence type="ECO:0000256" key="4">
    <source>
        <dbReference type="ARBA" id="ARBA00023136"/>
    </source>
</evidence>